<organism evidence="2 3">
    <name type="scientific">Lineolata rhizophorae</name>
    <dbReference type="NCBI Taxonomy" id="578093"/>
    <lineage>
        <taxon>Eukaryota</taxon>
        <taxon>Fungi</taxon>
        <taxon>Dikarya</taxon>
        <taxon>Ascomycota</taxon>
        <taxon>Pezizomycotina</taxon>
        <taxon>Dothideomycetes</taxon>
        <taxon>Dothideomycetes incertae sedis</taxon>
        <taxon>Lineolatales</taxon>
        <taxon>Lineolataceae</taxon>
        <taxon>Lineolata</taxon>
    </lineage>
</organism>
<protein>
    <submittedName>
        <fullName evidence="2">Uncharacterized protein</fullName>
    </submittedName>
</protein>
<sequence length="155" mass="17247">MCLDETVLVPCIRPSSSLCASRWRASRGTAVCFFAPPLNASRHTDTTHTHTCTPSSCCYIPRTTYPAASFAYRHHTTGAPASRPWVRSVSLPSPRSRIASTWFPTPACGLRRRDEEARTAKAKKPMRAVPLSRTDSSLRRGSDWNTSNPTRSVRR</sequence>
<feature type="compositionally biased region" description="Polar residues" evidence="1">
    <location>
        <begin position="143"/>
        <end position="155"/>
    </location>
</feature>
<name>A0A6A6NKU6_9PEZI</name>
<evidence type="ECO:0000256" key="1">
    <source>
        <dbReference type="SAM" id="MobiDB-lite"/>
    </source>
</evidence>
<evidence type="ECO:0000313" key="3">
    <source>
        <dbReference type="Proteomes" id="UP000799766"/>
    </source>
</evidence>
<dbReference type="EMBL" id="MU001712">
    <property type="protein sequence ID" value="KAF2452315.1"/>
    <property type="molecule type" value="Genomic_DNA"/>
</dbReference>
<keyword evidence="3" id="KW-1185">Reference proteome</keyword>
<evidence type="ECO:0000313" key="2">
    <source>
        <dbReference type="EMBL" id="KAF2452315.1"/>
    </source>
</evidence>
<feature type="region of interest" description="Disordered" evidence="1">
    <location>
        <begin position="113"/>
        <end position="155"/>
    </location>
</feature>
<gene>
    <name evidence="2" type="ORF">BDY21DRAFT_175398</name>
</gene>
<reference evidence="2" key="1">
    <citation type="journal article" date="2020" name="Stud. Mycol.">
        <title>101 Dothideomycetes genomes: a test case for predicting lifestyles and emergence of pathogens.</title>
        <authorList>
            <person name="Haridas S."/>
            <person name="Albert R."/>
            <person name="Binder M."/>
            <person name="Bloem J."/>
            <person name="Labutti K."/>
            <person name="Salamov A."/>
            <person name="Andreopoulos B."/>
            <person name="Baker S."/>
            <person name="Barry K."/>
            <person name="Bills G."/>
            <person name="Bluhm B."/>
            <person name="Cannon C."/>
            <person name="Castanera R."/>
            <person name="Culley D."/>
            <person name="Daum C."/>
            <person name="Ezra D."/>
            <person name="Gonzalez J."/>
            <person name="Henrissat B."/>
            <person name="Kuo A."/>
            <person name="Liang C."/>
            <person name="Lipzen A."/>
            <person name="Lutzoni F."/>
            <person name="Magnuson J."/>
            <person name="Mondo S."/>
            <person name="Nolan M."/>
            <person name="Ohm R."/>
            <person name="Pangilinan J."/>
            <person name="Park H.-J."/>
            <person name="Ramirez L."/>
            <person name="Alfaro M."/>
            <person name="Sun H."/>
            <person name="Tritt A."/>
            <person name="Yoshinaga Y."/>
            <person name="Zwiers L.-H."/>
            <person name="Turgeon B."/>
            <person name="Goodwin S."/>
            <person name="Spatafora J."/>
            <person name="Crous P."/>
            <person name="Grigoriev I."/>
        </authorList>
    </citation>
    <scope>NUCLEOTIDE SEQUENCE</scope>
    <source>
        <strain evidence="2">ATCC 16933</strain>
    </source>
</reference>
<proteinExistence type="predicted"/>
<dbReference type="AlphaFoldDB" id="A0A6A6NKU6"/>
<dbReference type="Proteomes" id="UP000799766">
    <property type="component" value="Unassembled WGS sequence"/>
</dbReference>
<accession>A0A6A6NKU6</accession>